<evidence type="ECO:0000313" key="1">
    <source>
        <dbReference type="EMBL" id="RKD71405.1"/>
    </source>
</evidence>
<name>A0A419V0E2_9BACL</name>
<organism evidence="1 2">
    <name type="scientific">Sinobaca qinghaiensis</name>
    <dbReference type="NCBI Taxonomy" id="342944"/>
    <lineage>
        <taxon>Bacteria</taxon>
        <taxon>Bacillati</taxon>
        <taxon>Bacillota</taxon>
        <taxon>Bacilli</taxon>
        <taxon>Bacillales</taxon>
        <taxon>Sporolactobacillaceae</taxon>
        <taxon>Sinobaca</taxon>
    </lineage>
</organism>
<dbReference type="RefSeq" id="WP_120193938.1">
    <property type="nucleotide sequence ID" value="NZ_RAPK01000010.1"/>
</dbReference>
<proteinExistence type="predicted"/>
<dbReference type="OrthoDB" id="122388at2"/>
<gene>
    <name evidence="1" type="ORF">ATL39_2802</name>
</gene>
<keyword evidence="2" id="KW-1185">Reference proteome</keyword>
<dbReference type="EMBL" id="RAPK01000010">
    <property type="protein sequence ID" value="RKD71405.1"/>
    <property type="molecule type" value="Genomic_DNA"/>
</dbReference>
<dbReference type="AlphaFoldDB" id="A0A419V0E2"/>
<evidence type="ECO:0008006" key="3">
    <source>
        <dbReference type="Google" id="ProtNLM"/>
    </source>
</evidence>
<sequence>MQQTMNDFPLLLKVEHVADIIGCSKRVAYELMELTDFPLLRMGRLKRVQREAFFSWLESQANKPAQDIVNV</sequence>
<reference evidence="1 2" key="1">
    <citation type="submission" date="2018-09" db="EMBL/GenBank/DDBJ databases">
        <title>Genomic Encyclopedia of Archaeal and Bacterial Type Strains, Phase II (KMG-II): from individual species to whole genera.</title>
        <authorList>
            <person name="Goeker M."/>
        </authorList>
    </citation>
    <scope>NUCLEOTIDE SEQUENCE [LARGE SCALE GENOMIC DNA]</scope>
    <source>
        <strain evidence="1 2">DSM 17008</strain>
    </source>
</reference>
<evidence type="ECO:0000313" key="2">
    <source>
        <dbReference type="Proteomes" id="UP000285120"/>
    </source>
</evidence>
<protein>
    <recommendedName>
        <fullName evidence="3">Excisionase family DNA binding protein</fullName>
    </recommendedName>
</protein>
<dbReference type="Proteomes" id="UP000285120">
    <property type="component" value="Unassembled WGS sequence"/>
</dbReference>
<accession>A0A419V0E2</accession>
<comment type="caution">
    <text evidence="1">The sequence shown here is derived from an EMBL/GenBank/DDBJ whole genome shotgun (WGS) entry which is preliminary data.</text>
</comment>